<name>A1ZZU8_MICM2</name>
<feature type="compositionally biased region" description="Basic and acidic residues" evidence="2">
    <location>
        <begin position="664"/>
        <end position="772"/>
    </location>
</feature>
<feature type="compositionally biased region" description="Basic and acidic residues" evidence="2">
    <location>
        <begin position="1065"/>
        <end position="1085"/>
    </location>
</feature>
<dbReference type="Proteomes" id="UP000004095">
    <property type="component" value="Unassembled WGS sequence"/>
</dbReference>
<dbReference type="eggNOG" id="COG1196">
    <property type="taxonomic scope" value="Bacteria"/>
</dbReference>
<evidence type="ECO:0000256" key="1">
    <source>
        <dbReference type="SAM" id="Coils"/>
    </source>
</evidence>
<feature type="transmembrane region" description="Helical" evidence="3">
    <location>
        <begin position="46"/>
        <end position="69"/>
    </location>
</feature>
<dbReference type="AlphaFoldDB" id="A1ZZU8"/>
<sequence>MTELKRYKSKYYLNMLFKGLLVTAALLLTTYIIINAAEYFGKFNTTIRAGLFYTFLAAAVVTLIAWVLWPISKLLNINKQISDEEAAVQIGKYFPNVDDKLLNTIQLHNAADKDNALLMASIEQRTSQLGIVKFTDAVRFSENRRYLRYVVPPLLVLLLILIITPTFFSESSARIINYDNEYVEPAPFTFHLANKNLKAFKNEDFVVELDLKGRTMPPDVYLVSGGRRYKMEKSRYDKFSYTFKKIQKATEFKFESAGFSSQNHSVSLIERPTLLSFSANLNYPAYLNKASENWDNIGNLVVPEGTQIQWNFKTNNSKELALFFNEGKDVVKAEKVNPKTFKYNRSARRSETYQVKLKNEFSGNKEDINYYINVIPDRYPKINIKEYKDTTMYDYLSIGGSVSDDYGLSQLKMFYRITRDGKPGKLQAVDLQLNSGQSIQNYYYQMDLAPMNLQPGDNLEYFAQVWDNDGVNGAKSAKTTALTFKIPGEEELKKEIDKAAEKTENQIDKTLNQARKLKESMENVKNRFRNKRYMDYQDKKQVKELLEKRQELIKEIKKIQEQNETTNQKQKRFSETSPEVKQKMQQLKKLMDELLDEETKKLYEELQKLLEQTRRNDRIQNMLDKIQKKEENLDKELERALEMFKQLKFEQKLDQTSKDLQKLAKKQDKLAEKTDKNLKDKSDKNNTKDNNKSDKKNGKNKDQKSDKNDKKNSSDKSDKKESNESLQKKQKELTKKFDEIKKQLEDLKKMDKKLEFPNDMKDFKQEKEDISKEQQNSQKQLQQKQNKKAGKSQKKAAKKMKKMAQQMQQMQQNMQKQQMQENLDDLRAILENLVTLSFDQEKLMKDFRSVSLSDPRFVKLGQKQLKLRDDAKIIEDSLNALAKRVFQIKSFVTREVGKMKNYMDESTDMIKRRRLSIATGKQQFAMTSMNNLALLLNDVMKQMQNSMASAMSKPQKGKKGKPKPNLGQLQKSLNQKIQQLKKSGKQGRKLSEELAKLAAEQEQIRQALKEMQKRMGKDGKNGKDLRELQKKMEEVEKNLVFKNLEQITKLRQKDILTRLLESEKSLREQGQDKERKSKSAKDQKIRRVPPALNQYFKNKAKQIELLKTIPPALSPYYKKEVDEYFEKIDN</sequence>
<organism evidence="5 6">
    <name type="scientific">Microscilla marina ATCC 23134</name>
    <dbReference type="NCBI Taxonomy" id="313606"/>
    <lineage>
        <taxon>Bacteria</taxon>
        <taxon>Pseudomonadati</taxon>
        <taxon>Bacteroidota</taxon>
        <taxon>Cytophagia</taxon>
        <taxon>Cytophagales</taxon>
        <taxon>Microscillaceae</taxon>
        <taxon>Microscilla</taxon>
    </lineage>
</organism>
<keyword evidence="3" id="KW-0812">Transmembrane</keyword>
<comment type="caution">
    <text evidence="5">The sequence shown here is derived from an EMBL/GenBank/DDBJ whole genome shotgun (WGS) entry which is preliminary data.</text>
</comment>
<gene>
    <name evidence="5" type="ORF">M23134_02485</name>
</gene>
<keyword evidence="3" id="KW-1133">Transmembrane helix</keyword>
<feature type="transmembrane region" description="Helical" evidence="3">
    <location>
        <begin position="12"/>
        <end position="34"/>
    </location>
</feature>
<feature type="coiled-coil region" evidence="1">
    <location>
        <begin position="987"/>
        <end position="1045"/>
    </location>
</feature>
<protein>
    <recommendedName>
        <fullName evidence="4">Endonuclease GajA/Old nuclease/RecF-like AAA domain-containing protein</fullName>
    </recommendedName>
</protein>
<proteinExistence type="predicted"/>
<evidence type="ECO:0000313" key="6">
    <source>
        <dbReference type="Proteomes" id="UP000004095"/>
    </source>
</evidence>
<feature type="domain" description="Endonuclease GajA/Old nuclease/RecF-like AAA" evidence="4">
    <location>
        <begin position="319"/>
        <end position="707"/>
    </location>
</feature>
<feature type="region of interest" description="Disordered" evidence="2">
    <location>
        <begin position="946"/>
        <end position="967"/>
    </location>
</feature>
<feature type="transmembrane region" description="Helical" evidence="3">
    <location>
        <begin position="149"/>
        <end position="168"/>
    </location>
</feature>
<dbReference type="OrthoDB" id="9812498at2"/>
<dbReference type="InterPro" id="IPR041685">
    <property type="entry name" value="AAA_GajA/Old/RecF-like"/>
</dbReference>
<evidence type="ECO:0000313" key="5">
    <source>
        <dbReference type="EMBL" id="EAY24109.1"/>
    </source>
</evidence>
<dbReference type="Pfam" id="PF13175">
    <property type="entry name" value="AAA_15"/>
    <property type="match status" value="1"/>
</dbReference>
<feature type="compositionally biased region" description="Low complexity" evidence="2">
    <location>
        <begin position="773"/>
        <end position="784"/>
    </location>
</feature>
<accession>A1ZZU8</accession>
<feature type="region of interest" description="Disordered" evidence="2">
    <location>
        <begin position="1065"/>
        <end position="1091"/>
    </location>
</feature>
<feature type="region of interest" description="Disordered" evidence="2">
    <location>
        <begin position="664"/>
        <end position="799"/>
    </location>
</feature>
<feature type="compositionally biased region" description="Basic residues" evidence="2">
    <location>
        <begin position="785"/>
        <end position="799"/>
    </location>
</feature>
<evidence type="ECO:0000256" key="3">
    <source>
        <dbReference type="SAM" id="Phobius"/>
    </source>
</evidence>
<keyword evidence="3" id="KW-0472">Membrane</keyword>
<reference evidence="5 6" key="1">
    <citation type="submission" date="2007-01" db="EMBL/GenBank/DDBJ databases">
        <authorList>
            <person name="Haygood M."/>
            <person name="Podell S."/>
            <person name="Anderson C."/>
            <person name="Hopkinson B."/>
            <person name="Roe K."/>
            <person name="Barbeau K."/>
            <person name="Gaasterland T."/>
            <person name="Ferriera S."/>
            <person name="Johnson J."/>
            <person name="Kravitz S."/>
            <person name="Beeson K."/>
            <person name="Sutton G."/>
            <person name="Rogers Y.-H."/>
            <person name="Friedman R."/>
            <person name="Frazier M."/>
            <person name="Venter J.C."/>
        </authorList>
    </citation>
    <scope>NUCLEOTIDE SEQUENCE [LARGE SCALE GENOMIC DNA]</scope>
    <source>
        <strain evidence="5 6">ATCC 23134</strain>
    </source>
</reference>
<keyword evidence="1" id="KW-0175">Coiled coil</keyword>
<dbReference type="EMBL" id="AAWS01000082">
    <property type="protein sequence ID" value="EAY24109.1"/>
    <property type="molecule type" value="Genomic_DNA"/>
</dbReference>
<keyword evidence="6" id="KW-1185">Reference proteome</keyword>
<evidence type="ECO:0000256" key="2">
    <source>
        <dbReference type="SAM" id="MobiDB-lite"/>
    </source>
</evidence>
<evidence type="ECO:0000259" key="4">
    <source>
        <dbReference type="Pfam" id="PF13175"/>
    </source>
</evidence>